<evidence type="ECO:0000313" key="4">
    <source>
        <dbReference type="Proteomes" id="UP000291289"/>
    </source>
</evidence>
<keyword evidence="1" id="KW-1133">Transmembrane helix</keyword>
<dbReference type="AlphaFoldDB" id="A0A4R0QXI9"/>
<dbReference type="Pfam" id="PF01757">
    <property type="entry name" value="Acyl_transf_3"/>
    <property type="match status" value="1"/>
</dbReference>
<dbReference type="EMBL" id="RXLP01000019">
    <property type="protein sequence ID" value="TCD54161.1"/>
    <property type="molecule type" value="Genomic_DNA"/>
</dbReference>
<feature type="transmembrane region" description="Helical" evidence="1">
    <location>
        <begin position="214"/>
        <end position="235"/>
    </location>
</feature>
<feature type="transmembrane region" description="Helical" evidence="1">
    <location>
        <begin position="134"/>
        <end position="154"/>
    </location>
</feature>
<name>A0A4R0QXI9_9BIFI</name>
<comment type="caution">
    <text evidence="3">The sequence shown here is derived from an EMBL/GenBank/DDBJ whole genome shotgun (WGS) entry which is preliminary data.</text>
</comment>
<evidence type="ECO:0000256" key="1">
    <source>
        <dbReference type="SAM" id="Phobius"/>
    </source>
</evidence>
<accession>A0A4R0QXI9</accession>
<feature type="transmembrane region" description="Helical" evidence="1">
    <location>
        <begin position="185"/>
        <end position="202"/>
    </location>
</feature>
<reference evidence="3 4" key="1">
    <citation type="submission" date="2018-12" db="EMBL/GenBank/DDBJ databases">
        <title>Alloscrdovia theropitheci sp. nov: a novel taxon from the feces of the bleeding-herat monkey (Theropithecus geleda).</title>
        <authorList>
            <person name="Modesto M."/>
        </authorList>
    </citation>
    <scope>NUCLEOTIDE SEQUENCE [LARGE SCALE GENOMIC DNA]</scope>
    <source>
        <strain evidence="3 4">GLDI4/2</strain>
    </source>
</reference>
<keyword evidence="4" id="KW-1185">Reference proteome</keyword>
<proteinExistence type="predicted"/>
<feature type="transmembrane region" description="Helical" evidence="1">
    <location>
        <begin position="289"/>
        <end position="308"/>
    </location>
</feature>
<keyword evidence="3" id="KW-0808">Transferase</keyword>
<gene>
    <name evidence="3" type="ORF">EJ419_03700</name>
</gene>
<dbReference type="Proteomes" id="UP000291289">
    <property type="component" value="Unassembled WGS sequence"/>
</dbReference>
<keyword evidence="1" id="KW-0812">Transmembrane</keyword>
<feature type="transmembrane region" description="Helical" evidence="1">
    <location>
        <begin position="255"/>
        <end position="277"/>
    </location>
</feature>
<dbReference type="RefSeq" id="WP_131283733.1">
    <property type="nucleotide sequence ID" value="NZ_RXLP01000019.1"/>
</dbReference>
<sequence length="377" mass="42354">MARVRNWHIELLRIFSMFCIVATHYFAGSNFPIHSDPSRSHTLMANAYTALTMSGQVGVTIFVLISAYFLSASKSNFAFSSVWRIIKLWSQVFTYSVLIFIVFALLEYTHVYPTGWISKHNALMAVLPITFNEYWFATGFVVVLALSPVLNLIVDHTTQRQLCVVLCVLIYITFIWKFINPAFGYFNDGLYLGTIYLIGAYIRRYQDSLPRINFWVSIIITIAMYVLISLGTWALTNNLAGLPQWGGYPGNLFTAGPGASPILSVIAGVAIFISAIQWSNQHPISHMSWIGKATLALTPGVFGIYLIHENPFVKEILWTHVFSLPSPQGVLLAPYMLVSILIIFILLLLTSNIAYRIIIRPVEQAIAWISDKLSPSL</sequence>
<evidence type="ECO:0000313" key="3">
    <source>
        <dbReference type="EMBL" id="TCD54161.1"/>
    </source>
</evidence>
<feature type="domain" description="Acyltransferase 3" evidence="2">
    <location>
        <begin position="9"/>
        <end position="346"/>
    </location>
</feature>
<evidence type="ECO:0000259" key="2">
    <source>
        <dbReference type="Pfam" id="PF01757"/>
    </source>
</evidence>
<protein>
    <submittedName>
        <fullName evidence="3">Acyltransferase</fullName>
    </submittedName>
</protein>
<organism evidence="3 4">
    <name type="scientific">Alloscardovia theropitheci</name>
    <dbReference type="NCBI Taxonomy" id="2496842"/>
    <lineage>
        <taxon>Bacteria</taxon>
        <taxon>Bacillati</taxon>
        <taxon>Actinomycetota</taxon>
        <taxon>Actinomycetes</taxon>
        <taxon>Bifidobacteriales</taxon>
        <taxon>Bifidobacteriaceae</taxon>
        <taxon>Alloscardovia</taxon>
    </lineage>
</organism>
<dbReference type="GO" id="GO:0016747">
    <property type="term" value="F:acyltransferase activity, transferring groups other than amino-acyl groups"/>
    <property type="evidence" value="ECO:0007669"/>
    <property type="project" value="InterPro"/>
</dbReference>
<feature type="transmembrane region" description="Helical" evidence="1">
    <location>
        <begin position="92"/>
        <end position="114"/>
    </location>
</feature>
<keyword evidence="3" id="KW-0012">Acyltransferase</keyword>
<feature type="transmembrane region" description="Helical" evidence="1">
    <location>
        <begin position="328"/>
        <end position="350"/>
    </location>
</feature>
<feature type="transmembrane region" description="Helical" evidence="1">
    <location>
        <begin position="161"/>
        <end position="179"/>
    </location>
</feature>
<dbReference type="InterPro" id="IPR002656">
    <property type="entry name" value="Acyl_transf_3_dom"/>
</dbReference>
<feature type="transmembrane region" description="Helical" evidence="1">
    <location>
        <begin position="47"/>
        <end position="71"/>
    </location>
</feature>
<feature type="transmembrane region" description="Helical" evidence="1">
    <location>
        <begin position="7"/>
        <end position="27"/>
    </location>
</feature>
<dbReference type="OrthoDB" id="9816377at2"/>
<keyword evidence="1" id="KW-0472">Membrane</keyword>